<name>A0ABT6FHE6_9BACT</name>
<sequence length="107" mass="11247">MFSFLFARILLGLYALLLGVGGYVGYKKAGSKPSLYAGVGSAALCLLALLFSFLHAERGLQAGAAVALALTIFFNFRFVAGTRKLMPAGMLAIISLLVFTGLLLSVI</sequence>
<feature type="transmembrane region" description="Helical" evidence="5">
    <location>
        <begin position="35"/>
        <end position="54"/>
    </location>
</feature>
<dbReference type="Gene3D" id="1.10.10.1740">
    <property type="entry name" value="Transmembrane protein 14-like"/>
    <property type="match status" value="1"/>
</dbReference>
<proteinExistence type="predicted"/>
<keyword evidence="7" id="KW-1185">Reference proteome</keyword>
<evidence type="ECO:0000256" key="2">
    <source>
        <dbReference type="ARBA" id="ARBA00022692"/>
    </source>
</evidence>
<evidence type="ECO:0000313" key="7">
    <source>
        <dbReference type="Proteomes" id="UP001216907"/>
    </source>
</evidence>
<comment type="subcellular location">
    <subcellularLocation>
        <location evidence="1">Membrane</location>
    </subcellularLocation>
</comment>
<dbReference type="InterPro" id="IPR005349">
    <property type="entry name" value="TMEM14"/>
</dbReference>
<keyword evidence="3 5" id="KW-1133">Transmembrane helix</keyword>
<evidence type="ECO:0000256" key="4">
    <source>
        <dbReference type="ARBA" id="ARBA00023136"/>
    </source>
</evidence>
<keyword evidence="2 5" id="KW-0812">Transmembrane</keyword>
<feature type="transmembrane region" description="Helical" evidence="5">
    <location>
        <begin position="60"/>
        <end position="78"/>
    </location>
</feature>
<dbReference type="Proteomes" id="UP001216907">
    <property type="component" value="Unassembled WGS sequence"/>
</dbReference>
<protein>
    <submittedName>
        <fullName evidence="6">TMEM14 family protein</fullName>
    </submittedName>
</protein>
<dbReference type="Pfam" id="PF03647">
    <property type="entry name" value="Tmemb_14"/>
    <property type="match status" value="1"/>
</dbReference>
<comment type="caution">
    <text evidence="6">The sequence shown here is derived from an EMBL/GenBank/DDBJ whole genome shotgun (WGS) entry which is preliminary data.</text>
</comment>
<dbReference type="PANTHER" id="PTHR12668">
    <property type="entry name" value="TRANSMEMBRANE PROTEIN 14, 15"/>
    <property type="match status" value="1"/>
</dbReference>
<evidence type="ECO:0000256" key="1">
    <source>
        <dbReference type="ARBA" id="ARBA00004370"/>
    </source>
</evidence>
<dbReference type="RefSeq" id="WP_277863099.1">
    <property type="nucleotide sequence ID" value="NZ_JARRAG010000002.1"/>
</dbReference>
<dbReference type="PANTHER" id="PTHR12668:SF43">
    <property type="entry name" value="TRANSMEMBRANE PROTEIN 14 HOMOLOG"/>
    <property type="match status" value="1"/>
</dbReference>
<keyword evidence="4 5" id="KW-0472">Membrane</keyword>
<dbReference type="EMBL" id="JARRAG010000002">
    <property type="protein sequence ID" value="MDG3006808.1"/>
    <property type="molecule type" value="Genomic_DNA"/>
</dbReference>
<feature type="transmembrane region" description="Helical" evidence="5">
    <location>
        <begin position="85"/>
        <end position="106"/>
    </location>
</feature>
<organism evidence="6 7">
    <name type="scientific">Paludisphaera mucosa</name>
    <dbReference type="NCBI Taxonomy" id="3030827"/>
    <lineage>
        <taxon>Bacteria</taxon>
        <taxon>Pseudomonadati</taxon>
        <taxon>Planctomycetota</taxon>
        <taxon>Planctomycetia</taxon>
        <taxon>Isosphaerales</taxon>
        <taxon>Isosphaeraceae</taxon>
        <taxon>Paludisphaera</taxon>
    </lineage>
</organism>
<reference evidence="6 7" key="1">
    <citation type="submission" date="2023-03" db="EMBL/GenBank/DDBJ databases">
        <title>Paludisphaera mucosa sp. nov. a novel planctomycete from northern fen.</title>
        <authorList>
            <person name="Ivanova A."/>
        </authorList>
    </citation>
    <scope>NUCLEOTIDE SEQUENCE [LARGE SCALE GENOMIC DNA]</scope>
    <source>
        <strain evidence="6 7">Pla2</strain>
    </source>
</reference>
<evidence type="ECO:0000256" key="5">
    <source>
        <dbReference type="SAM" id="Phobius"/>
    </source>
</evidence>
<gene>
    <name evidence="6" type="ORF">PZE19_23810</name>
</gene>
<dbReference type="InterPro" id="IPR044890">
    <property type="entry name" value="TMEM14_sf"/>
</dbReference>
<feature type="transmembrane region" description="Helical" evidence="5">
    <location>
        <begin position="6"/>
        <end position="26"/>
    </location>
</feature>
<accession>A0ABT6FHE6</accession>
<evidence type="ECO:0000313" key="6">
    <source>
        <dbReference type="EMBL" id="MDG3006808.1"/>
    </source>
</evidence>
<evidence type="ECO:0000256" key="3">
    <source>
        <dbReference type="ARBA" id="ARBA00022989"/>
    </source>
</evidence>